<dbReference type="SUPFAM" id="SSF46689">
    <property type="entry name" value="Homeodomain-like"/>
    <property type="match status" value="1"/>
</dbReference>
<dbReference type="Proteomes" id="UP000596857">
    <property type="component" value="Unassembled WGS sequence"/>
</dbReference>
<dbReference type="PANTHER" id="PTHR43280">
    <property type="entry name" value="ARAC-FAMILY TRANSCRIPTIONAL REGULATOR"/>
    <property type="match status" value="1"/>
</dbReference>
<evidence type="ECO:0000259" key="4">
    <source>
        <dbReference type="PROSITE" id="PS01124"/>
    </source>
</evidence>
<accession>A0ABX1YGM4</accession>
<proteinExistence type="predicted"/>
<organism evidence="5 6">
    <name type="scientific">Paenibacillus phytohabitans</name>
    <dbReference type="NCBI Taxonomy" id="2654978"/>
    <lineage>
        <taxon>Bacteria</taxon>
        <taxon>Bacillati</taxon>
        <taxon>Bacillota</taxon>
        <taxon>Bacilli</taxon>
        <taxon>Bacillales</taxon>
        <taxon>Paenibacillaceae</taxon>
        <taxon>Paenibacillus</taxon>
    </lineage>
</organism>
<keyword evidence="6" id="KW-1185">Reference proteome</keyword>
<dbReference type="InterPro" id="IPR009057">
    <property type="entry name" value="Homeodomain-like_sf"/>
</dbReference>
<dbReference type="Gene3D" id="1.10.10.60">
    <property type="entry name" value="Homeodomain-like"/>
    <property type="match status" value="2"/>
</dbReference>
<evidence type="ECO:0000313" key="6">
    <source>
        <dbReference type="Proteomes" id="UP000596857"/>
    </source>
</evidence>
<reference evidence="5 6" key="1">
    <citation type="submission" date="2019-10" db="EMBL/GenBank/DDBJ databases">
        <title>Description of Paenibacillus terricola sp. nov.</title>
        <authorList>
            <person name="Carlier A."/>
            <person name="Qi S."/>
        </authorList>
    </citation>
    <scope>NUCLEOTIDE SEQUENCE [LARGE SCALE GENOMIC DNA]</scope>
    <source>
        <strain evidence="5 6">LMG 31459</strain>
    </source>
</reference>
<protein>
    <submittedName>
        <fullName evidence="5">Helix-turn-helix domain-containing protein</fullName>
    </submittedName>
</protein>
<evidence type="ECO:0000256" key="2">
    <source>
        <dbReference type="ARBA" id="ARBA00023125"/>
    </source>
</evidence>
<dbReference type="InterPro" id="IPR014710">
    <property type="entry name" value="RmlC-like_jellyroll"/>
</dbReference>
<evidence type="ECO:0000313" key="5">
    <source>
        <dbReference type="EMBL" id="NOU79010.1"/>
    </source>
</evidence>
<name>A0ABX1YGM4_9BACL</name>
<dbReference type="PROSITE" id="PS01124">
    <property type="entry name" value="HTH_ARAC_FAMILY_2"/>
    <property type="match status" value="1"/>
</dbReference>
<keyword evidence="2" id="KW-0238">DNA-binding</keyword>
<feature type="domain" description="HTH araC/xylS-type" evidence="4">
    <location>
        <begin position="174"/>
        <end position="272"/>
    </location>
</feature>
<dbReference type="InterPro" id="IPR018060">
    <property type="entry name" value="HTH_AraC"/>
</dbReference>
<evidence type="ECO:0000256" key="3">
    <source>
        <dbReference type="ARBA" id="ARBA00023163"/>
    </source>
</evidence>
<dbReference type="SMART" id="SM00342">
    <property type="entry name" value="HTH_ARAC"/>
    <property type="match status" value="1"/>
</dbReference>
<dbReference type="Gene3D" id="2.60.120.10">
    <property type="entry name" value="Jelly Rolls"/>
    <property type="match status" value="1"/>
</dbReference>
<dbReference type="PANTHER" id="PTHR43280:SF2">
    <property type="entry name" value="HTH-TYPE TRANSCRIPTIONAL REGULATOR EXSA"/>
    <property type="match status" value="1"/>
</dbReference>
<dbReference type="InterPro" id="IPR020449">
    <property type="entry name" value="Tscrpt_reg_AraC-type_HTH"/>
</dbReference>
<sequence length="273" mass="31673">MDFNLNDISLRILWVYDTPTHQGWENPRINTSIHSFYWIHKGKGSFITEADSFEVEAGMLAYLPPGQKLRMIADNQFPFHIIMVLFDCVAIPYKDKQWGEQGKVPTLGLPFLDRFDKPMANQIDSLFVQLNKRFIPEVPGLEIECKSYFYSLLSILIHSDEMTIEDNNGKYIYGKVKSQLEMFFHMDIKIGELARSHAVSPSYLRKLFVRYAGHSPKAYLNQIRNEHAILLLLRSKEPIKEIAAECGYTDELYFSTIFKQTNGVSPSEFRKKE</sequence>
<dbReference type="InterPro" id="IPR037923">
    <property type="entry name" value="HTH-like"/>
</dbReference>
<dbReference type="EMBL" id="WHOB01000021">
    <property type="protein sequence ID" value="NOU79010.1"/>
    <property type="molecule type" value="Genomic_DNA"/>
</dbReference>
<gene>
    <name evidence="5" type="ORF">GC101_08955</name>
</gene>
<keyword evidence="3" id="KW-0804">Transcription</keyword>
<keyword evidence="1" id="KW-0805">Transcription regulation</keyword>
<dbReference type="Pfam" id="PF02311">
    <property type="entry name" value="AraC_binding"/>
    <property type="match status" value="1"/>
</dbReference>
<dbReference type="InterPro" id="IPR003313">
    <property type="entry name" value="AraC-bd"/>
</dbReference>
<dbReference type="PRINTS" id="PR00032">
    <property type="entry name" value="HTHARAC"/>
</dbReference>
<dbReference type="RefSeq" id="WP_171716944.1">
    <property type="nucleotide sequence ID" value="NZ_WHOB01000021.1"/>
</dbReference>
<evidence type="ECO:0000256" key="1">
    <source>
        <dbReference type="ARBA" id="ARBA00023015"/>
    </source>
</evidence>
<comment type="caution">
    <text evidence="5">The sequence shown here is derived from an EMBL/GenBank/DDBJ whole genome shotgun (WGS) entry which is preliminary data.</text>
</comment>
<dbReference type="Pfam" id="PF12833">
    <property type="entry name" value="HTH_18"/>
    <property type="match status" value="1"/>
</dbReference>
<dbReference type="SUPFAM" id="SSF51215">
    <property type="entry name" value="Regulatory protein AraC"/>
    <property type="match status" value="1"/>
</dbReference>